<evidence type="ECO:0000259" key="8">
    <source>
        <dbReference type="Pfam" id="PF20684"/>
    </source>
</evidence>
<evidence type="ECO:0000313" key="9">
    <source>
        <dbReference type="EMBL" id="KAF2741035.1"/>
    </source>
</evidence>
<feature type="transmembrane region" description="Helical" evidence="7">
    <location>
        <begin position="42"/>
        <end position="60"/>
    </location>
</feature>
<feature type="domain" description="Rhodopsin" evidence="8">
    <location>
        <begin position="26"/>
        <end position="263"/>
    </location>
</feature>
<dbReference type="Pfam" id="PF20684">
    <property type="entry name" value="Fung_rhodopsin"/>
    <property type="match status" value="1"/>
</dbReference>
<keyword evidence="4 7" id="KW-0472">Membrane</keyword>
<evidence type="ECO:0000256" key="1">
    <source>
        <dbReference type="ARBA" id="ARBA00004141"/>
    </source>
</evidence>
<evidence type="ECO:0000256" key="6">
    <source>
        <dbReference type="SAM" id="MobiDB-lite"/>
    </source>
</evidence>
<reference evidence="9" key="1">
    <citation type="journal article" date="2020" name="Stud. Mycol.">
        <title>101 Dothideomycetes genomes: a test case for predicting lifestyles and emergence of pathogens.</title>
        <authorList>
            <person name="Haridas S."/>
            <person name="Albert R."/>
            <person name="Binder M."/>
            <person name="Bloem J."/>
            <person name="Labutti K."/>
            <person name="Salamov A."/>
            <person name="Andreopoulos B."/>
            <person name="Baker S."/>
            <person name="Barry K."/>
            <person name="Bills G."/>
            <person name="Bluhm B."/>
            <person name="Cannon C."/>
            <person name="Castanera R."/>
            <person name="Culley D."/>
            <person name="Daum C."/>
            <person name="Ezra D."/>
            <person name="Gonzalez J."/>
            <person name="Henrissat B."/>
            <person name="Kuo A."/>
            <person name="Liang C."/>
            <person name="Lipzen A."/>
            <person name="Lutzoni F."/>
            <person name="Magnuson J."/>
            <person name="Mondo S."/>
            <person name="Nolan M."/>
            <person name="Ohm R."/>
            <person name="Pangilinan J."/>
            <person name="Park H.-J."/>
            <person name="Ramirez L."/>
            <person name="Alfaro M."/>
            <person name="Sun H."/>
            <person name="Tritt A."/>
            <person name="Yoshinaga Y."/>
            <person name="Zwiers L.-H."/>
            <person name="Turgeon B."/>
            <person name="Goodwin S."/>
            <person name="Spatafora J."/>
            <person name="Crous P."/>
            <person name="Grigoriev I."/>
        </authorList>
    </citation>
    <scope>NUCLEOTIDE SEQUENCE</scope>
    <source>
        <strain evidence="9">CBS 125425</strain>
    </source>
</reference>
<dbReference type="InterPro" id="IPR052337">
    <property type="entry name" value="SAT4-like"/>
</dbReference>
<evidence type="ECO:0000256" key="2">
    <source>
        <dbReference type="ARBA" id="ARBA00022692"/>
    </source>
</evidence>
<comment type="subcellular location">
    <subcellularLocation>
        <location evidence="1">Membrane</location>
        <topology evidence="1">Multi-pass membrane protein</topology>
    </subcellularLocation>
</comment>
<evidence type="ECO:0000256" key="5">
    <source>
        <dbReference type="ARBA" id="ARBA00038359"/>
    </source>
</evidence>
<protein>
    <recommendedName>
        <fullName evidence="8">Rhodopsin domain-containing protein</fullName>
    </recommendedName>
</protein>
<keyword evidence="2 7" id="KW-0812">Transmembrane</keyword>
<feature type="transmembrane region" description="Helical" evidence="7">
    <location>
        <begin position="163"/>
        <end position="188"/>
    </location>
</feature>
<dbReference type="PANTHER" id="PTHR33048:SF47">
    <property type="entry name" value="INTEGRAL MEMBRANE PROTEIN-RELATED"/>
    <property type="match status" value="1"/>
</dbReference>
<dbReference type="InterPro" id="IPR049326">
    <property type="entry name" value="Rhodopsin_dom_fungi"/>
</dbReference>
<feature type="compositionally biased region" description="Polar residues" evidence="6">
    <location>
        <begin position="307"/>
        <end position="317"/>
    </location>
</feature>
<keyword evidence="3 7" id="KW-1133">Transmembrane helix</keyword>
<feature type="transmembrane region" description="Helical" evidence="7">
    <location>
        <begin position="85"/>
        <end position="109"/>
    </location>
</feature>
<dbReference type="EMBL" id="ML996098">
    <property type="protein sequence ID" value="KAF2741035.1"/>
    <property type="molecule type" value="Genomic_DNA"/>
</dbReference>
<name>A0A9P4RAA5_9PLEO</name>
<dbReference type="AlphaFoldDB" id="A0A9P4RAA5"/>
<proteinExistence type="inferred from homology"/>
<feature type="compositionally biased region" description="Low complexity" evidence="6">
    <location>
        <begin position="294"/>
        <end position="306"/>
    </location>
</feature>
<gene>
    <name evidence="9" type="ORF">EJ04DRAFT_423379</name>
</gene>
<feature type="transmembrane region" description="Helical" evidence="7">
    <location>
        <begin position="121"/>
        <end position="143"/>
    </location>
</feature>
<sequence length="433" mass="48278">MASPAGYRVNAITLIFTVIAGATVALRLITRFAILRNAGFEDVCITLAMGFSIALTIAISEQVRNGMGMHIFELTPKMMVDSQKAFWVSVWVYYMALTFTKVSILVQYLRIFPTPRFRVACFVMLAFVGGFGIWNFFSSIFLCSPVPFFWDKSIKDGTCLNQFVVWFFNAGSNILQDVLILLLPMPVLRRLSIPRNQKRLLMIIFALGGFVCIISIIRLQTLVRISNSTDPTYDNPPAATFSSVETNVGILCACLPAIRPLLSTMLPNYFPATTRLTSMQTNDEERLEHKRTRSSSTSSPGISSRPATASTRPYTAQSSRTSHSRSNSISTTASRNGSELNAMYTHEAMLHAPARQITISTMPRATLFSGNTPRLPRLPENIALMSPVEESARRNGGWRPQLRTSVVQKPLPVTPLPTVEQQPWFWKKSDEAT</sequence>
<comment type="caution">
    <text evidence="9">The sequence shown here is derived from an EMBL/GenBank/DDBJ whole genome shotgun (WGS) entry which is preliminary data.</text>
</comment>
<dbReference type="PANTHER" id="PTHR33048">
    <property type="entry name" value="PTH11-LIKE INTEGRAL MEMBRANE PROTEIN (AFU_ORTHOLOGUE AFUA_5G11245)"/>
    <property type="match status" value="1"/>
</dbReference>
<evidence type="ECO:0000256" key="3">
    <source>
        <dbReference type="ARBA" id="ARBA00022989"/>
    </source>
</evidence>
<comment type="similarity">
    <text evidence="5">Belongs to the SAT4 family.</text>
</comment>
<evidence type="ECO:0000313" key="10">
    <source>
        <dbReference type="Proteomes" id="UP000799444"/>
    </source>
</evidence>
<dbReference type="Proteomes" id="UP000799444">
    <property type="component" value="Unassembled WGS sequence"/>
</dbReference>
<keyword evidence="10" id="KW-1185">Reference proteome</keyword>
<evidence type="ECO:0000256" key="7">
    <source>
        <dbReference type="SAM" id="Phobius"/>
    </source>
</evidence>
<evidence type="ECO:0000256" key="4">
    <source>
        <dbReference type="ARBA" id="ARBA00023136"/>
    </source>
</evidence>
<feature type="compositionally biased region" description="Low complexity" evidence="6">
    <location>
        <begin position="318"/>
        <end position="335"/>
    </location>
</feature>
<accession>A0A9P4RAA5</accession>
<feature type="transmembrane region" description="Helical" evidence="7">
    <location>
        <begin position="200"/>
        <end position="219"/>
    </location>
</feature>
<feature type="region of interest" description="Disordered" evidence="6">
    <location>
        <begin position="277"/>
        <end position="338"/>
    </location>
</feature>
<dbReference type="OrthoDB" id="444631at2759"/>
<dbReference type="GO" id="GO:0016020">
    <property type="term" value="C:membrane"/>
    <property type="evidence" value="ECO:0007669"/>
    <property type="project" value="UniProtKB-SubCell"/>
</dbReference>
<feature type="transmembrane region" description="Helical" evidence="7">
    <location>
        <begin position="12"/>
        <end position="30"/>
    </location>
</feature>
<organism evidence="9 10">
    <name type="scientific">Polyplosphaeria fusca</name>
    <dbReference type="NCBI Taxonomy" id="682080"/>
    <lineage>
        <taxon>Eukaryota</taxon>
        <taxon>Fungi</taxon>
        <taxon>Dikarya</taxon>
        <taxon>Ascomycota</taxon>
        <taxon>Pezizomycotina</taxon>
        <taxon>Dothideomycetes</taxon>
        <taxon>Pleosporomycetidae</taxon>
        <taxon>Pleosporales</taxon>
        <taxon>Tetraplosphaeriaceae</taxon>
        <taxon>Polyplosphaeria</taxon>
    </lineage>
</organism>